<dbReference type="PROSITE" id="PS50059">
    <property type="entry name" value="FKBP_PPIASE"/>
    <property type="match status" value="1"/>
</dbReference>
<proteinExistence type="inferred from homology"/>
<dbReference type="Proteomes" id="UP000226079">
    <property type="component" value="Unassembled WGS sequence"/>
</dbReference>
<protein>
    <recommendedName>
        <fullName evidence="6">Peptidyl-prolyl cis-trans isomerase</fullName>
        <ecNumber evidence="6">5.2.1.8</ecNumber>
    </recommendedName>
</protein>
<evidence type="ECO:0000256" key="7">
    <source>
        <dbReference type="SAM" id="SignalP"/>
    </source>
</evidence>
<evidence type="ECO:0000256" key="3">
    <source>
        <dbReference type="ARBA" id="ARBA00023110"/>
    </source>
</evidence>
<comment type="catalytic activity">
    <reaction evidence="1 5 6">
        <text>[protein]-peptidylproline (omega=180) = [protein]-peptidylproline (omega=0)</text>
        <dbReference type="Rhea" id="RHEA:16237"/>
        <dbReference type="Rhea" id="RHEA-COMP:10747"/>
        <dbReference type="Rhea" id="RHEA-COMP:10748"/>
        <dbReference type="ChEBI" id="CHEBI:83833"/>
        <dbReference type="ChEBI" id="CHEBI:83834"/>
        <dbReference type="EC" id="5.2.1.8"/>
    </reaction>
</comment>
<comment type="similarity">
    <text evidence="2 6">Belongs to the FKBP-type PPIase family.</text>
</comment>
<evidence type="ECO:0000313" key="9">
    <source>
        <dbReference type="EMBL" id="PFG15525.1"/>
    </source>
</evidence>
<dbReference type="Pfam" id="PF00254">
    <property type="entry name" value="FKBP_C"/>
    <property type="match status" value="1"/>
</dbReference>
<feature type="chain" id="PRO_5038926319" description="Peptidyl-prolyl cis-trans isomerase" evidence="7">
    <location>
        <begin position="19"/>
        <end position="315"/>
    </location>
</feature>
<organism evidence="9 10">
    <name type="scientific">Propionicimonas paludicola</name>
    <dbReference type="NCBI Taxonomy" id="185243"/>
    <lineage>
        <taxon>Bacteria</taxon>
        <taxon>Bacillati</taxon>
        <taxon>Actinomycetota</taxon>
        <taxon>Actinomycetes</taxon>
        <taxon>Propionibacteriales</taxon>
        <taxon>Nocardioidaceae</taxon>
        <taxon>Propionicimonas</taxon>
    </lineage>
</organism>
<reference evidence="9 10" key="1">
    <citation type="submission" date="2017-10" db="EMBL/GenBank/DDBJ databases">
        <title>Sequencing the genomes of 1000 actinobacteria strains.</title>
        <authorList>
            <person name="Klenk H.-P."/>
        </authorList>
    </citation>
    <scope>NUCLEOTIDE SEQUENCE [LARGE SCALE GENOMIC DNA]</scope>
    <source>
        <strain evidence="9 10">DSM 15597</strain>
    </source>
</reference>
<evidence type="ECO:0000259" key="8">
    <source>
        <dbReference type="PROSITE" id="PS50059"/>
    </source>
</evidence>
<evidence type="ECO:0000313" key="10">
    <source>
        <dbReference type="Proteomes" id="UP000226079"/>
    </source>
</evidence>
<dbReference type="PANTHER" id="PTHR43811:SF19">
    <property type="entry name" value="39 KDA FK506-BINDING NUCLEAR PROTEIN"/>
    <property type="match status" value="1"/>
</dbReference>
<name>A0A2A9CN61_9ACTN</name>
<feature type="domain" description="PPIase FKBP-type" evidence="8">
    <location>
        <begin position="230"/>
        <end position="315"/>
    </location>
</feature>
<keyword evidence="4 5" id="KW-0413">Isomerase</keyword>
<evidence type="ECO:0000256" key="6">
    <source>
        <dbReference type="RuleBase" id="RU003915"/>
    </source>
</evidence>
<keyword evidence="3 5" id="KW-0697">Rotamase</keyword>
<dbReference type="SUPFAM" id="SSF54534">
    <property type="entry name" value="FKBP-like"/>
    <property type="match status" value="1"/>
</dbReference>
<dbReference type="RefSeq" id="WP_098459151.1">
    <property type="nucleotide sequence ID" value="NZ_PDJC01000001.1"/>
</dbReference>
<dbReference type="AlphaFoldDB" id="A0A2A9CN61"/>
<dbReference type="InterPro" id="IPR001179">
    <property type="entry name" value="PPIase_FKBP_dom"/>
</dbReference>
<comment type="caution">
    <text evidence="9">The sequence shown here is derived from an EMBL/GenBank/DDBJ whole genome shotgun (WGS) entry which is preliminary data.</text>
</comment>
<keyword evidence="10" id="KW-1185">Reference proteome</keyword>
<dbReference type="Gene3D" id="3.10.50.40">
    <property type="match status" value="1"/>
</dbReference>
<dbReference type="PANTHER" id="PTHR43811">
    <property type="entry name" value="FKBP-TYPE PEPTIDYL-PROLYL CIS-TRANS ISOMERASE FKPA"/>
    <property type="match status" value="1"/>
</dbReference>
<dbReference type="PROSITE" id="PS51257">
    <property type="entry name" value="PROKAR_LIPOPROTEIN"/>
    <property type="match status" value="1"/>
</dbReference>
<dbReference type="GO" id="GO:0003755">
    <property type="term" value="F:peptidyl-prolyl cis-trans isomerase activity"/>
    <property type="evidence" value="ECO:0007669"/>
    <property type="project" value="UniProtKB-UniRule"/>
</dbReference>
<dbReference type="InterPro" id="IPR046357">
    <property type="entry name" value="PPIase_dom_sf"/>
</dbReference>
<feature type="signal peptide" evidence="7">
    <location>
        <begin position="1"/>
        <end position="18"/>
    </location>
</feature>
<dbReference type="OrthoDB" id="25996at2"/>
<evidence type="ECO:0000256" key="2">
    <source>
        <dbReference type="ARBA" id="ARBA00006577"/>
    </source>
</evidence>
<evidence type="ECO:0000256" key="1">
    <source>
        <dbReference type="ARBA" id="ARBA00000971"/>
    </source>
</evidence>
<dbReference type="EMBL" id="PDJC01000001">
    <property type="protein sequence ID" value="PFG15525.1"/>
    <property type="molecule type" value="Genomic_DNA"/>
</dbReference>
<evidence type="ECO:0000256" key="5">
    <source>
        <dbReference type="PROSITE-ProRule" id="PRU00277"/>
    </source>
</evidence>
<evidence type="ECO:0000256" key="4">
    <source>
        <dbReference type="ARBA" id="ARBA00023235"/>
    </source>
</evidence>
<dbReference type="EC" id="5.2.1.8" evidence="6"/>
<sequence>MRGIKAAAVLIVALTTLAGCTPSSPVPNPSAVASADQATVAAIKWEGGAKDPKLDLKTPLRVNEPTVSMVEPGSGASISMGQLVTFDSLVVDGETGAVEGSTYGGATPNKLILAKSTANETMLGAMRTAKVGGKFLYVVPAPANDATAAPTDPLATPAPSASKVLAITIRSVENVPNAAEGTEKAPDPALPKLTFAADGTPSVVAPKSKPTDKLASSVLIEGSGPQVTDGQTVAVKYYGWLWDGKPFDAVWGVSAPEVVGVSTAISGWRKAIVGKKVGSRVLMVVPPAMAYGGAGQDSIPPDSTLIFLVDVLAAY</sequence>
<accession>A0A2A9CN61</accession>
<gene>
    <name evidence="9" type="ORF">ATK74_0045</name>
</gene>
<keyword evidence="7" id="KW-0732">Signal</keyword>